<dbReference type="GO" id="GO:0045490">
    <property type="term" value="P:pectin catabolic process"/>
    <property type="evidence" value="ECO:0007669"/>
    <property type="project" value="UniProtKB-UniRule"/>
</dbReference>
<evidence type="ECO:0000256" key="2">
    <source>
        <dbReference type="ARBA" id="ARBA00005184"/>
    </source>
</evidence>
<keyword evidence="5 7" id="KW-0063">Aspartyl esterase</keyword>
<keyword evidence="10" id="KW-1185">Reference proteome</keyword>
<dbReference type="InterPro" id="IPR000070">
    <property type="entry name" value="Pectinesterase_cat"/>
</dbReference>
<dbReference type="EC" id="3.1.1.11" evidence="7"/>
<evidence type="ECO:0000256" key="3">
    <source>
        <dbReference type="ARBA" id="ARBA00022512"/>
    </source>
</evidence>
<dbReference type="InterPro" id="IPR033131">
    <property type="entry name" value="Pectinesterase_Asp_AS"/>
</dbReference>
<evidence type="ECO:0000313" key="10">
    <source>
        <dbReference type="Proteomes" id="UP001154282"/>
    </source>
</evidence>
<dbReference type="EMBL" id="CAMGYJ010000008">
    <property type="protein sequence ID" value="CAI0459765.1"/>
    <property type="molecule type" value="Genomic_DNA"/>
</dbReference>
<dbReference type="GO" id="GO:0042545">
    <property type="term" value="P:cell wall modification"/>
    <property type="evidence" value="ECO:0007669"/>
    <property type="project" value="UniProtKB-UniRule"/>
</dbReference>
<dbReference type="InterPro" id="IPR012334">
    <property type="entry name" value="Pectin_lyas_fold"/>
</dbReference>
<dbReference type="Proteomes" id="UP001154282">
    <property type="component" value="Unassembled WGS sequence"/>
</dbReference>
<keyword evidence="3" id="KW-0134">Cell wall</keyword>
<evidence type="ECO:0000259" key="8">
    <source>
        <dbReference type="Pfam" id="PF01095"/>
    </source>
</evidence>
<comment type="pathway">
    <text evidence="2 7">Glycan metabolism; pectin degradation; 2-dehydro-3-deoxy-D-gluconate from pectin: step 1/5.</text>
</comment>
<dbReference type="PROSITE" id="PS00503">
    <property type="entry name" value="PECTINESTERASE_2"/>
    <property type="match status" value="1"/>
</dbReference>
<dbReference type="GO" id="GO:0030599">
    <property type="term" value="F:pectinesterase activity"/>
    <property type="evidence" value="ECO:0007669"/>
    <property type="project" value="UniProtKB-UniRule"/>
</dbReference>
<organism evidence="9 10">
    <name type="scientific">Linum tenue</name>
    <dbReference type="NCBI Taxonomy" id="586396"/>
    <lineage>
        <taxon>Eukaryota</taxon>
        <taxon>Viridiplantae</taxon>
        <taxon>Streptophyta</taxon>
        <taxon>Embryophyta</taxon>
        <taxon>Tracheophyta</taxon>
        <taxon>Spermatophyta</taxon>
        <taxon>Magnoliopsida</taxon>
        <taxon>eudicotyledons</taxon>
        <taxon>Gunneridae</taxon>
        <taxon>Pentapetalae</taxon>
        <taxon>rosids</taxon>
        <taxon>fabids</taxon>
        <taxon>Malpighiales</taxon>
        <taxon>Linaceae</taxon>
        <taxon>Linum</taxon>
    </lineage>
</organism>
<comment type="catalytic activity">
    <reaction evidence="7">
        <text>[(1-&gt;4)-alpha-D-galacturonosyl methyl ester](n) + n H2O = [(1-&gt;4)-alpha-D-galacturonosyl](n) + n methanol + n H(+)</text>
        <dbReference type="Rhea" id="RHEA:22380"/>
        <dbReference type="Rhea" id="RHEA-COMP:14570"/>
        <dbReference type="Rhea" id="RHEA-COMP:14573"/>
        <dbReference type="ChEBI" id="CHEBI:15377"/>
        <dbReference type="ChEBI" id="CHEBI:15378"/>
        <dbReference type="ChEBI" id="CHEBI:17790"/>
        <dbReference type="ChEBI" id="CHEBI:140522"/>
        <dbReference type="ChEBI" id="CHEBI:140523"/>
        <dbReference type="EC" id="3.1.1.11"/>
    </reaction>
</comment>
<evidence type="ECO:0000256" key="1">
    <source>
        <dbReference type="ARBA" id="ARBA00004191"/>
    </source>
</evidence>
<gene>
    <name evidence="9" type="ORF">LITE_LOCUS34153</name>
</gene>
<reference evidence="9" key="1">
    <citation type="submission" date="2022-08" db="EMBL/GenBank/DDBJ databases">
        <authorList>
            <person name="Gutierrez-Valencia J."/>
        </authorList>
    </citation>
    <scope>NUCLEOTIDE SEQUENCE</scope>
</reference>
<protein>
    <recommendedName>
        <fullName evidence="7">Pectinesterase</fullName>
        <ecNumber evidence="7">3.1.1.11</ecNumber>
    </recommendedName>
</protein>
<dbReference type="PANTHER" id="PTHR31707">
    <property type="entry name" value="PECTINESTERASE"/>
    <property type="match status" value="1"/>
</dbReference>
<evidence type="ECO:0000256" key="4">
    <source>
        <dbReference type="ARBA" id="ARBA00022801"/>
    </source>
</evidence>
<dbReference type="Gene3D" id="2.160.20.10">
    <property type="entry name" value="Single-stranded right-handed beta-helix, Pectin lyase-like"/>
    <property type="match status" value="1"/>
</dbReference>
<evidence type="ECO:0000256" key="6">
    <source>
        <dbReference type="PROSITE-ProRule" id="PRU10040"/>
    </source>
</evidence>
<feature type="domain" description="Pectinesterase catalytic" evidence="8">
    <location>
        <begin position="40"/>
        <end position="150"/>
    </location>
</feature>
<comment type="caution">
    <text evidence="9">The sequence shown here is derived from an EMBL/GenBank/DDBJ whole genome shotgun (WGS) entry which is preliminary data.</text>
</comment>
<name>A0AAV0NMQ5_9ROSI</name>
<dbReference type="Pfam" id="PF01095">
    <property type="entry name" value="Pectinesterase"/>
    <property type="match status" value="1"/>
</dbReference>
<evidence type="ECO:0000313" key="9">
    <source>
        <dbReference type="EMBL" id="CAI0459765.1"/>
    </source>
</evidence>
<keyword evidence="4 7" id="KW-0378">Hydrolase</keyword>
<keyword evidence="3" id="KW-0964">Secreted</keyword>
<proteinExistence type="predicted"/>
<evidence type="ECO:0000256" key="5">
    <source>
        <dbReference type="ARBA" id="ARBA00023085"/>
    </source>
</evidence>
<sequence>MSSKDRHVFESFGGGGRKLLQAPIGGISVSQMVVVDKEGEQAELDDVGDGIGRTTITGNRSVVDGSTTFNSSTLAVVAPGFVAVGMTFRNTAGPSKMQAVAVRNGADMSAFFNCSFEGYQDTLYVHSLRQFYRDCTIYGTIDYIFGNRRRCFPELPAHVLGSLCPTNSTP</sequence>
<comment type="subcellular location">
    <subcellularLocation>
        <location evidence="1">Secreted</location>
        <location evidence="1">Cell wall</location>
    </subcellularLocation>
</comment>
<dbReference type="AlphaFoldDB" id="A0AAV0NMQ5"/>
<feature type="active site" evidence="6">
    <location>
        <position position="142"/>
    </location>
</feature>
<evidence type="ECO:0000256" key="7">
    <source>
        <dbReference type="RuleBase" id="RU000589"/>
    </source>
</evidence>
<accession>A0AAV0NMQ5</accession>
<dbReference type="InterPro" id="IPR011050">
    <property type="entry name" value="Pectin_lyase_fold/virulence"/>
</dbReference>
<dbReference type="SUPFAM" id="SSF51126">
    <property type="entry name" value="Pectin lyase-like"/>
    <property type="match status" value="1"/>
</dbReference>